<dbReference type="Proteomes" id="UP000673691">
    <property type="component" value="Unassembled WGS sequence"/>
</dbReference>
<evidence type="ECO:0000256" key="1">
    <source>
        <dbReference type="SAM" id="Coils"/>
    </source>
</evidence>
<feature type="coiled-coil region" evidence="1">
    <location>
        <begin position="15"/>
        <end position="53"/>
    </location>
</feature>
<dbReference type="EMBL" id="JAEFCI010009922">
    <property type="protein sequence ID" value="KAG5457526.1"/>
    <property type="molecule type" value="Genomic_DNA"/>
</dbReference>
<accession>A0A8H7ZQ97</accession>
<dbReference type="Pfam" id="PF03357">
    <property type="entry name" value="Snf7"/>
    <property type="match status" value="1"/>
</dbReference>
<dbReference type="Gene3D" id="6.10.140.1230">
    <property type="match status" value="1"/>
</dbReference>
<gene>
    <name evidence="2" type="ORF">BJ554DRAFT_2431</name>
</gene>
<dbReference type="PANTHER" id="PTHR10476">
    <property type="entry name" value="CHARGED MULTIVESICULAR BODY PROTEIN"/>
    <property type="match status" value="1"/>
</dbReference>
<dbReference type="GO" id="GO:0007034">
    <property type="term" value="P:vacuolar transport"/>
    <property type="evidence" value="ECO:0007669"/>
    <property type="project" value="InterPro"/>
</dbReference>
<comment type="caution">
    <text evidence="2">The sequence shown here is derived from an EMBL/GenBank/DDBJ whole genome shotgun (WGS) entry which is preliminary data.</text>
</comment>
<sequence length="166" mass="19230">MDFLFGAKKTPAELLRQHQRALTKAQRDLDRERANLERQEKKVIADIKKAAKAGQMVRILLASRLLRYDCDSDVQRLLTDVWWRSQNACKVMAKDLVRSRRYIQKFYNMKTQLQAVSLRIQVEPADGGSNEGCDKGNIGVGFILRVIVNKHILKWKGKKKLHSNRQ</sequence>
<evidence type="ECO:0000313" key="3">
    <source>
        <dbReference type="Proteomes" id="UP000673691"/>
    </source>
</evidence>
<keyword evidence="3" id="KW-1185">Reference proteome</keyword>
<reference evidence="2 3" key="1">
    <citation type="journal article" name="Sci. Rep.">
        <title>Genome-scale phylogenetic analyses confirm Olpidium as the closest living zoosporic fungus to the non-flagellated, terrestrial fungi.</title>
        <authorList>
            <person name="Chang Y."/>
            <person name="Rochon D."/>
            <person name="Sekimoto S."/>
            <person name="Wang Y."/>
            <person name="Chovatia M."/>
            <person name="Sandor L."/>
            <person name="Salamov A."/>
            <person name="Grigoriev I.V."/>
            <person name="Stajich J.E."/>
            <person name="Spatafora J.W."/>
        </authorList>
    </citation>
    <scope>NUCLEOTIDE SEQUENCE [LARGE SCALE GENOMIC DNA]</scope>
    <source>
        <strain evidence="2">S191</strain>
    </source>
</reference>
<dbReference type="AlphaFoldDB" id="A0A8H7ZQ97"/>
<dbReference type="OrthoDB" id="10252926at2759"/>
<keyword evidence="1" id="KW-0175">Coiled coil</keyword>
<evidence type="ECO:0000313" key="2">
    <source>
        <dbReference type="EMBL" id="KAG5457526.1"/>
    </source>
</evidence>
<name>A0A8H7ZQ97_9FUNG</name>
<protein>
    <submittedName>
        <fullName evidence="2">Uncharacterized protein</fullName>
    </submittedName>
</protein>
<proteinExistence type="predicted"/>
<dbReference type="InterPro" id="IPR005024">
    <property type="entry name" value="Snf7_fam"/>
</dbReference>
<organism evidence="2 3">
    <name type="scientific">Olpidium bornovanus</name>
    <dbReference type="NCBI Taxonomy" id="278681"/>
    <lineage>
        <taxon>Eukaryota</taxon>
        <taxon>Fungi</taxon>
        <taxon>Fungi incertae sedis</taxon>
        <taxon>Olpidiomycota</taxon>
        <taxon>Olpidiomycotina</taxon>
        <taxon>Olpidiomycetes</taxon>
        <taxon>Olpidiales</taxon>
        <taxon>Olpidiaceae</taxon>
        <taxon>Olpidium</taxon>
    </lineage>
</organism>